<dbReference type="OrthoDB" id="114045at2"/>
<dbReference type="AlphaFoldDB" id="A0A239D925"/>
<name>A0A239D925_9BACT</name>
<protein>
    <submittedName>
        <fullName evidence="8">Site-specific DNA recombinase</fullName>
    </submittedName>
</protein>
<dbReference type="Proteomes" id="UP000198324">
    <property type="component" value="Unassembled WGS sequence"/>
</dbReference>
<evidence type="ECO:0000313" key="8">
    <source>
        <dbReference type="EMBL" id="SNS28809.1"/>
    </source>
</evidence>
<dbReference type="PANTHER" id="PTHR30461:SF26">
    <property type="entry name" value="RESOLVASE HOMOLOG YNEB"/>
    <property type="match status" value="1"/>
</dbReference>
<evidence type="ECO:0000256" key="2">
    <source>
        <dbReference type="ARBA" id="ARBA00022908"/>
    </source>
</evidence>
<comment type="similarity">
    <text evidence="1">Belongs to the site-specific recombinase resolvase family.</text>
</comment>
<proteinExistence type="inferred from homology"/>
<dbReference type="InterPro" id="IPR006120">
    <property type="entry name" value="Resolvase_HTH_dom"/>
</dbReference>
<evidence type="ECO:0000259" key="7">
    <source>
        <dbReference type="PROSITE" id="PS51736"/>
    </source>
</evidence>
<sequence>MTNIGYVRVSTTDQKTDRQLEGVALDKIFEDKASAADTARPQLLLCLDYVREGDTLHVHSIDRLARNLQDLLRLLGQLTGKGVTVQFLKEWLAFSGQDDPFQRLQLQIIGAVAEFERTLIKERQREGIAKAKSLGKHLGRERKLTPELERTIKMRADACEEKKALTQEFGVSRQTLYRILKRCPCPH</sequence>
<feature type="active site" description="O-(5'-phospho-DNA)-serine intermediate" evidence="5 6">
    <location>
        <position position="10"/>
    </location>
</feature>
<dbReference type="Pfam" id="PF02796">
    <property type="entry name" value="HTH_7"/>
    <property type="match status" value="1"/>
</dbReference>
<gene>
    <name evidence="8" type="ORF">SAMN04488503_0169</name>
</gene>
<dbReference type="InterPro" id="IPR036162">
    <property type="entry name" value="Resolvase-like_N_sf"/>
</dbReference>
<organism evidence="8 9">
    <name type="scientific">Humidesulfovibrio mexicanus</name>
    <dbReference type="NCBI Taxonomy" id="147047"/>
    <lineage>
        <taxon>Bacteria</taxon>
        <taxon>Pseudomonadati</taxon>
        <taxon>Thermodesulfobacteriota</taxon>
        <taxon>Desulfovibrionia</taxon>
        <taxon>Desulfovibrionales</taxon>
        <taxon>Desulfovibrionaceae</taxon>
        <taxon>Humidesulfovibrio</taxon>
    </lineage>
</organism>
<dbReference type="InterPro" id="IPR006118">
    <property type="entry name" value="Recombinase_CS"/>
</dbReference>
<dbReference type="CDD" id="cd03768">
    <property type="entry name" value="SR_ResInv"/>
    <property type="match status" value="1"/>
</dbReference>
<dbReference type="Pfam" id="PF00239">
    <property type="entry name" value="Resolvase"/>
    <property type="match status" value="1"/>
</dbReference>
<dbReference type="PROSITE" id="PS51736">
    <property type="entry name" value="RECOMBINASES_3"/>
    <property type="match status" value="1"/>
</dbReference>
<dbReference type="SMART" id="SM00857">
    <property type="entry name" value="Resolvase"/>
    <property type="match status" value="1"/>
</dbReference>
<dbReference type="GO" id="GO:0015074">
    <property type="term" value="P:DNA integration"/>
    <property type="evidence" value="ECO:0007669"/>
    <property type="project" value="UniProtKB-KW"/>
</dbReference>
<evidence type="ECO:0000256" key="3">
    <source>
        <dbReference type="ARBA" id="ARBA00023125"/>
    </source>
</evidence>
<keyword evidence="9" id="KW-1185">Reference proteome</keyword>
<feature type="domain" description="Resolvase/invertase-type recombinase catalytic" evidence="7">
    <location>
        <begin position="2"/>
        <end position="135"/>
    </location>
</feature>
<dbReference type="InterPro" id="IPR050639">
    <property type="entry name" value="SSR_resolvase"/>
</dbReference>
<dbReference type="SUPFAM" id="SSF53041">
    <property type="entry name" value="Resolvase-like"/>
    <property type="match status" value="1"/>
</dbReference>
<dbReference type="Gene3D" id="3.40.50.1390">
    <property type="entry name" value="Resolvase, N-terminal catalytic domain"/>
    <property type="match status" value="1"/>
</dbReference>
<dbReference type="GO" id="GO:0000150">
    <property type="term" value="F:DNA strand exchange activity"/>
    <property type="evidence" value="ECO:0007669"/>
    <property type="project" value="InterPro"/>
</dbReference>
<evidence type="ECO:0000256" key="1">
    <source>
        <dbReference type="ARBA" id="ARBA00009913"/>
    </source>
</evidence>
<evidence type="ECO:0000256" key="4">
    <source>
        <dbReference type="ARBA" id="ARBA00023172"/>
    </source>
</evidence>
<evidence type="ECO:0000256" key="5">
    <source>
        <dbReference type="PIRSR" id="PIRSR606118-50"/>
    </source>
</evidence>
<keyword evidence="2" id="KW-0229">DNA integration</keyword>
<dbReference type="PROSITE" id="PS00397">
    <property type="entry name" value="RECOMBINASES_1"/>
    <property type="match status" value="1"/>
</dbReference>
<evidence type="ECO:0000313" key="9">
    <source>
        <dbReference type="Proteomes" id="UP000198324"/>
    </source>
</evidence>
<keyword evidence="4" id="KW-0233">DNA recombination</keyword>
<reference evidence="8 9" key="1">
    <citation type="submission" date="2017-06" db="EMBL/GenBank/DDBJ databases">
        <authorList>
            <person name="Kim H.J."/>
            <person name="Triplett B.A."/>
        </authorList>
    </citation>
    <scope>NUCLEOTIDE SEQUENCE [LARGE SCALE GENOMIC DNA]</scope>
    <source>
        <strain evidence="8 9">DSM 13116</strain>
    </source>
</reference>
<accession>A0A239D925</accession>
<dbReference type="InterPro" id="IPR006119">
    <property type="entry name" value="Resolv_N"/>
</dbReference>
<dbReference type="GO" id="GO:0003677">
    <property type="term" value="F:DNA binding"/>
    <property type="evidence" value="ECO:0007669"/>
    <property type="project" value="UniProtKB-KW"/>
</dbReference>
<dbReference type="PANTHER" id="PTHR30461">
    <property type="entry name" value="DNA-INVERTASE FROM LAMBDOID PROPHAGE"/>
    <property type="match status" value="1"/>
</dbReference>
<evidence type="ECO:0000256" key="6">
    <source>
        <dbReference type="PROSITE-ProRule" id="PRU10137"/>
    </source>
</evidence>
<dbReference type="EMBL" id="FZOC01000012">
    <property type="protein sequence ID" value="SNS28809.1"/>
    <property type="molecule type" value="Genomic_DNA"/>
</dbReference>
<keyword evidence="3" id="KW-0238">DNA-binding</keyword>